<dbReference type="AlphaFoldDB" id="A0A6J6I7C8"/>
<organism evidence="1">
    <name type="scientific">freshwater metagenome</name>
    <dbReference type="NCBI Taxonomy" id="449393"/>
    <lineage>
        <taxon>unclassified sequences</taxon>
        <taxon>metagenomes</taxon>
        <taxon>ecological metagenomes</taxon>
    </lineage>
</organism>
<dbReference type="AntiFam" id="ANF00080">
    <property type="entry name" value="Shadow ORF (opposite dnaE)"/>
</dbReference>
<accession>A0A6J6I7C8</accession>
<dbReference type="EMBL" id="CAEZUX010000155">
    <property type="protein sequence ID" value="CAB4621530.1"/>
    <property type="molecule type" value="Genomic_DNA"/>
</dbReference>
<reference evidence="1" key="1">
    <citation type="submission" date="2020-05" db="EMBL/GenBank/DDBJ databases">
        <authorList>
            <person name="Chiriac C."/>
            <person name="Salcher M."/>
            <person name="Ghai R."/>
            <person name="Kavagutti S V."/>
        </authorList>
    </citation>
    <scope>NUCLEOTIDE SEQUENCE</scope>
</reference>
<protein>
    <submittedName>
        <fullName evidence="1">Unannotated protein</fullName>
    </submittedName>
</protein>
<gene>
    <name evidence="1" type="ORF">UFOPK1874_01084</name>
</gene>
<evidence type="ECO:0000313" key="1">
    <source>
        <dbReference type="EMBL" id="CAB4621530.1"/>
    </source>
</evidence>
<sequence length="205" mass="23366">MLALRSSNSHTAPRINLFTPGILLCRGVSECTRHITHGRTRPIGNHVGYLRCMQTAMSLKHVLDHFFAATTFDIDIDVGWPVTFGRQETFKQQTERHGIGFGDAQGVTHRAVGRTATTLTQNALLFTEAHDVPHHQEIPSKTECFDDGKFVLNGVPRTRTQREIFPIIRLYAVTMLCAFRDKSPKKLHFVQPVRARKRRQLRCHQ</sequence>
<name>A0A6J6I7C8_9ZZZZ</name>
<proteinExistence type="predicted"/>